<dbReference type="GO" id="GO:0005829">
    <property type="term" value="C:cytosol"/>
    <property type="evidence" value="ECO:0007669"/>
    <property type="project" value="TreeGrafter"/>
</dbReference>
<dbReference type="PANTHER" id="PTHR30543:SF21">
    <property type="entry name" value="NAD(P)H-DEPENDENT FMN REDUCTASE LOT6"/>
    <property type="match status" value="1"/>
</dbReference>
<dbReference type="GO" id="GO:0016491">
    <property type="term" value="F:oxidoreductase activity"/>
    <property type="evidence" value="ECO:0007669"/>
    <property type="project" value="InterPro"/>
</dbReference>
<organism evidence="2 3">
    <name type="scientific">Undibacter mobilis</name>
    <dbReference type="NCBI Taxonomy" id="2292256"/>
    <lineage>
        <taxon>Bacteria</taxon>
        <taxon>Pseudomonadati</taxon>
        <taxon>Pseudomonadota</taxon>
        <taxon>Alphaproteobacteria</taxon>
        <taxon>Hyphomicrobiales</taxon>
        <taxon>Nitrobacteraceae</taxon>
        <taxon>Undibacter</taxon>
    </lineage>
</organism>
<dbReference type="Proteomes" id="UP000263993">
    <property type="component" value="Unassembled WGS sequence"/>
</dbReference>
<dbReference type="GO" id="GO:0010181">
    <property type="term" value="F:FMN binding"/>
    <property type="evidence" value="ECO:0007669"/>
    <property type="project" value="TreeGrafter"/>
</dbReference>
<dbReference type="Pfam" id="PF03358">
    <property type="entry name" value="FMN_red"/>
    <property type="match status" value="1"/>
</dbReference>
<dbReference type="Gene3D" id="3.40.50.360">
    <property type="match status" value="1"/>
</dbReference>
<accession>A0A371B931</accession>
<keyword evidence="3" id="KW-1185">Reference proteome</keyword>
<dbReference type="RefSeq" id="WP_115516124.1">
    <property type="nucleotide sequence ID" value="NZ_QRGO01000001.1"/>
</dbReference>
<dbReference type="PANTHER" id="PTHR30543">
    <property type="entry name" value="CHROMATE REDUCTASE"/>
    <property type="match status" value="1"/>
</dbReference>
<comment type="caution">
    <text evidence="2">The sequence shown here is derived from an EMBL/GenBank/DDBJ whole genome shotgun (WGS) entry which is preliminary data.</text>
</comment>
<dbReference type="InterPro" id="IPR050712">
    <property type="entry name" value="NAD(P)H-dep_reductase"/>
</dbReference>
<dbReference type="EMBL" id="QRGO01000001">
    <property type="protein sequence ID" value="RDV04098.1"/>
    <property type="molecule type" value="Genomic_DNA"/>
</dbReference>
<evidence type="ECO:0000259" key="1">
    <source>
        <dbReference type="Pfam" id="PF03358"/>
    </source>
</evidence>
<dbReference type="SUPFAM" id="SSF52218">
    <property type="entry name" value="Flavoproteins"/>
    <property type="match status" value="1"/>
</dbReference>
<dbReference type="AlphaFoldDB" id="A0A371B931"/>
<proteinExistence type="predicted"/>
<evidence type="ECO:0000313" key="2">
    <source>
        <dbReference type="EMBL" id="RDV04098.1"/>
    </source>
</evidence>
<reference evidence="3" key="1">
    <citation type="submission" date="2018-08" db="EMBL/GenBank/DDBJ databases">
        <authorList>
            <person name="Kim S.-J."/>
            <person name="Jung G.-Y."/>
        </authorList>
    </citation>
    <scope>NUCLEOTIDE SEQUENCE [LARGE SCALE GENOMIC DNA]</scope>
    <source>
        <strain evidence="3">GY_H</strain>
    </source>
</reference>
<sequence length="193" mass="20853">MPAPKILTFAGSTRIGSHNAKLAALAAKELTLLDIEVTRISLQDYVLPLYDADLDARSGQPDAAYKLKHMIMAHQGVFIASPDYSASVTPLLKNAIDWVSHVRERGDPLYAAFRNRVFAIASVSPEPSGGLHSLQALRQILEIGCGALVIPEQLAIPSADEAFDEMGNIADTHLANKFHAQLSRLVEMARLAG</sequence>
<protein>
    <submittedName>
        <fullName evidence="2">NADPH-dependent oxidoreductase</fullName>
    </submittedName>
</protein>
<feature type="domain" description="NADPH-dependent FMN reductase-like" evidence="1">
    <location>
        <begin position="4"/>
        <end position="159"/>
    </location>
</feature>
<dbReference type="InterPro" id="IPR005025">
    <property type="entry name" value="FMN_Rdtase-like_dom"/>
</dbReference>
<dbReference type="InterPro" id="IPR029039">
    <property type="entry name" value="Flavoprotein-like_sf"/>
</dbReference>
<evidence type="ECO:0000313" key="3">
    <source>
        <dbReference type="Proteomes" id="UP000263993"/>
    </source>
</evidence>
<name>A0A371B931_9BRAD</name>
<gene>
    <name evidence="2" type="ORF">DXH78_05550</name>
</gene>
<dbReference type="OrthoDB" id="9812295at2"/>